<proteinExistence type="predicted"/>
<protein>
    <submittedName>
        <fullName evidence="2">GNAT family N-acetyltransferase</fullName>
    </submittedName>
</protein>
<dbReference type="Gene3D" id="3.40.630.30">
    <property type="match status" value="1"/>
</dbReference>
<gene>
    <name evidence="2" type="ORF">H6G95_16750</name>
</gene>
<evidence type="ECO:0000259" key="1">
    <source>
        <dbReference type="PROSITE" id="PS51186"/>
    </source>
</evidence>
<name>A0ABR8EX86_NOSLI</name>
<feature type="domain" description="N-acetyltransferase" evidence="1">
    <location>
        <begin position="15"/>
        <end position="181"/>
    </location>
</feature>
<dbReference type="InterPro" id="IPR016181">
    <property type="entry name" value="Acyl_CoA_acyltransferase"/>
</dbReference>
<dbReference type="PANTHER" id="PTHR43138:SF1">
    <property type="entry name" value="N-ACETYLTRANSFERASE ACA1"/>
    <property type="match status" value="1"/>
</dbReference>
<evidence type="ECO:0000313" key="2">
    <source>
        <dbReference type="EMBL" id="MBD2562231.1"/>
    </source>
</evidence>
<reference evidence="2 3" key="1">
    <citation type="journal article" date="2020" name="ISME J.">
        <title>Comparative genomics reveals insights into cyanobacterial evolution and habitat adaptation.</title>
        <authorList>
            <person name="Chen M.Y."/>
            <person name="Teng W.K."/>
            <person name="Zhao L."/>
            <person name="Hu C.X."/>
            <person name="Zhou Y.K."/>
            <person name="Han B.P."/>
            <person name="Song L.R."/>
            <person name="Shu W.S."/>
        </authorList>
    </citation>
    <scope>NUCLEOTIDE SEQUENCE [LARGE SCALE GENOMIC DNA]</scope>
    <source>
        <strain evidence="2 3">FACHB-391</strain>
    </source>
</reference>
<dbReference type="PANTHER" id="PTHR43138">
    <property type="entry name" value="ACETYLTRANSFERASE, GNAT FAMILY"/>
    <property type="match status" value="1"/>
</dbReference>
<dbReference type="Pfam" id="PF00583">
    <property type="entry name" value="Acetyltransf_1"/>
    <property type="match status" value="1"/>
</dbReference>
<evidence type="ECO:0000313" key="3">
    <source>
        <dbReference type="Proteomes" id="UP000604661"/>
    </source>
</evidence>
<dbReference type="EMBL" id="JACJTE010000017">
    <property type="protein sequence ID" value="MBD2562231.1"/>
    <property type="molecule type" value="Genomic_DNA"/>
</dbReference>
<dbReference type="PROSITE" id="PS51186">
    <property type="entry name" value="GNAT"/>
    <property type="match status" value="1"/>
</dbReference>
<comment type="caution">
    <text evidence="2">The sequence shown here is derived from an EMBL/GenBank/DDBJ whole genome shotgun (WGS) entry which is preliminary data.</text>
</comment>
<keyword evidence="3" id="KW-1185">Reference proteome</keyword>
<organism evidence="2 3">
    <name type="scientific">Nostoc linckia FACHB-391</name>
    <dbReference type="NCBI Taxonomy" id="2692906"/>
    <lineage>
        <taxon>Bacteria</taxon>
        <taxon>Bacillati</taxon>
        <taxon>Cyanobacteriota</taxon>
        <taxon>Cyanophyceae</taxon>
        <taxon>Nostocales</taxon>
        <taxon>Nostocaceae</taxon>
        <taxon>Nostoc</taxon>
    </lineage>
</organism>
<dbReference type="Proteomes" id="UP000604661">
    <property type="component" value="Unassembled WGS sequence"/>
</dbReference>
<dbReference type="SUPFAM" id="SSF55729">
    <property type="entry name" value="Acyl-CoA N-acyltransferases (Nat)"/>
    <property type="match status" value="1"/>
</dbReference>
<dbReference type="CDD" id="cd04301">
    <property type="entry name" value="NAT_SF"/>
    <property type="match status" value="1"/>
</dbReference>
<dbReference type="RefSeq" id="WP_190894818.1">
    <property type="nucleotide sequence ID" value="NZ_JACJTE010000017.1"/>
</dbReference>
<sequence>MNFPIVQVLKSGIIVELDYIHPQEQEVVRTLLNVVIVEGKTYPQKQPLSQAEFSAYWLSKDAFVVRTSVQNATHKPKEILGAFYLKPNFPGRCCHICNAGFIVQPELRGQGIGRFMGETMLLIAANLGYEAVMFNLVFETNIPSIRLWQSLGFEIVGRIPRAAKLEDEEVVDALIMYRTLDLLTVDG</sequence>
<accession>A0ABR8EX86</accession>
<dbReference type="InterPro" id="IPR052742">
    <property type="entry name" value="Mito_N-acetyltransferase"/>
</dbReference>
<dbReference type="InterPro" id="IPR000182">
    <property type="entry name" value="GNAT_dom"/>
</dbReference>